<keyword evidence="3" id="KW-1185">Reference proteome</keyword>
<name>A0A2B4SM33_STYPI</name>
<feature type="region of interest" description="Disordered" evidence="1">
    <location>
        <begin position="146"/>
        <end position="189"/>
    </location>
</feature>
<gene>
    <name evidence="2" type="ORF">AWC38_SpisGene5623</name>
</gene>
<feature type="compositionally biased region" description="Basic and acidic residues" evidence="1">
    <location>
        <begin position="174"/>
        <end position="188"/>
    </location>
</feature>
<reference evidence="3" key="1">
    <citation type="journal article" date="2017" name="bioRxiv">
        <title>Comparative analysis of the genomes of Stylophora pistillata and Acropora digitifera provides evidence for extensive differences between species of corals.</title>
        <authorList>
            <person name="Voolstra C.R."/>
            <person name="Li Y."/>
            <person name="Liew Y.J."/>
            <person name="Baumgarten S."/>
            <person name="Zoccola D."/>
            <person name="Flot J.-F."/>
            <person name="Tambutte S."/>
            <person name="Allemand D."/>
            <person name="Aranda M."/>
        </authorList>
    </citation>
    <scope>NUCLEOTIDE SEQUENCE [LARGE SCALE GENOMIC DNA]</scope>
</reference>
<dbReference type="Proteomes" id="UP000225706">
    <property type="component" value="Unassembled WGS sequence"/>
</dbReference>
<dbReference type="EMBL" id="LSMT01000063">
    <property type="protein sequence ID" value="PFX29572.1"/>
    <property type="molecule type" value="Genomic_DNA"/>
</dbReference>
<organism evidence="2 3">
    <name type="scientific">Stylophora pistillata</name>
    <name type="common">Smooth cauliflower coral</name>
    <dbReference type="NCBI Taxonomy" id="50429"/>
    <lineage>
        <taxon>Eukaryota</taxon>
        <taxon>Metazoa</taxon>
        <taxon>Cnidaria</taxon>
        <taxon>Anthozoa</taxon>
        <taxon>Hexacorallia</taxon>
        <taxon>Scleractinia</taxon>
        <taxon>Astrocoeniina</taxon>
        <taxon>Pocilloporidae</taxon>
        <taxon>Stylophora</taxon>
    </lineage>
</organism>
<accession>A0A2B4SM33</accession>
<dbReference type="AlphaFoldDB" id="A0A2B4SM33"/>
<evidence type="ECO:0000313" key="3">
    <source>
        <dbReference type="Proteomes" id="UP000225706"/>
    </source>
</evidence>
<sequence length="240" mass="27096">MLATVFHTILANYHFINTRLLTPNYKIILQLKQEGALYKEVFPGKIKAHLSLTVDVCGSNLNAGRRTKGANEISIVYFHQHGGMRPVRVRLECSVAKLDGDAEGWEPGKRVGYFLPCVRIYTRTSTPRGPEASILVNLVDETSSLSKQNDQDADLSSDSEEKEPQVPNKKRRKQPEDGHSESPEETAVKVKKRGRKATWLEIQVTDMVNIIVNDENILRKLVFTNTKKAYNTEAYQSVLK</sequence>
<feature type="compositionally biased region" description="Acidic residues" evidence="1">
    <location>
        <begin position="151"/>
        <end position="161"/>
    </location>
</feature>
<evidence type="ECO:0000256" key="1">
    <source>
        <dbReference type="SAM" id="MobiDB-lite"/>
    </source>
</evidence>
<proteinExistence type="predicted"/>
<evidence type="ECO:0000313" key="2">
    <source>
        <dbReference type="EMBL" id="PFX29572.1"/>
    </source>
</evidence>
<protein>
    <submittedName>
        <fullName evidence="2">Uncharacterized protein</fullName>
    </submittedName>
</protein>
<comment type="caution">
    <text evidence="2">The sequence shown here is derived from an EMBL/GenBank/DDBJ whole genome shotgun (WGS) entry which is preliminary data.</text>
</comment>